<feature type="binding site" evidence="8">
    <location>
        <position position="131"/>
    </location>
    <ligand>
        <name>FMN</name>
        <dbReference type="ChEBI" id="CHEBI:58210"/>
    </ligand>
</feature>
<dbReference type="KEGG" id="clec:106669369"/>
<comment type="catalytic activity">
    <reaction evidence="6">
        <text>2-hydroxyoctanoate + O2 = 2-oxooctanoate + H2O2</text>
        <dbReference type="Rhea" id="RHEA:67940"/>
        <dbReference type="ChEBI" id="CHEBI:15379"/>
        <dbReference type="ChEBI" id="CHEBI:16240"/>
        <dbReference type="ChEBI" id="CHEBI:133514"/>
        <dbReference type="ChEBI" id="CHEBI:176689"/>
    </reaction>
    <physiologicalReaction direction="left-to-right" evidence="6">
        <dbReference type="Rhea" id="RHEA:67941"/>
    </physiologicalReaction>
</comment>
<dbReference type="InterPro" id="IPR037396">
    <property type="entry name" value="FMN_HAD"/>
</dbReference>
<reference evidence="10" key="1">
    <citation type="submission" date="2022-01" db="UniProtKB">
        <authorList>
            <consortium name="EnsemblMetazoa"/>
        </authorList>
    </citation>
    <scope>IDENTIFICATION</scope>
</reference>
<dbReference type="Pfam" id="PF01070">
    <property type="entry name" value="FMN_dh"/>
    <property type="match status" value="1"/>
</dbReference>
<dbReference type="PIRSF" id="PIRSF000138">
    <property type="entry name" value="Al-hdrx_acd_dh"/>
    <property type="match status" value="1"/>
</dbReference>
<proteinExistence type="inferred from homology"/>
<comment type="cofactor">
    <cofactor evidence="1">
        <name>FMN</name>
        <dbReference type="ChEBI" id="CHEBI:58210"/>
    </cofactor>
</comment>
<feature type="binding site" evidence="8">
    <location>
        <position position="155"/>
    </location>
    <ligand>
        <name>glyoxylate</name>
        <dbReference type="ChEBI" id="CHEBI:36655"/>
    </ligand>
</feature>
<feature type="binding site" evidence="8">
    <location>
        <position position="257"/>
    </location>
    <ligand>
        <name>FMN</name>
        <dbReference type="ChEBI" id="CHEBI:58210"/>
    </ligand>
</feature>
<dbReference type="InterPro" id="IPR012133">
    <property type="entry name" value="Alpha-hydoxy_acid_DH_FMN"/>
</dbReference>
<dbReference type="PROSITE" id="PS00557">
    <property type="entry name" value="FMN_HYDROXY_ACID_DH_1"/>
    <property type="match status" value="1"/>
</dbReference>
<feature type="binding site" evidence="8">
    <location>
        <begin position="312"/>
        <end position="316"/>
    </location>
    <ligand>
        <name>FMN</name>
        <dbReference type="ChEBI" id="CHEBI:58210"/>
    </ligand>
</feature>
<feature type="binding site" evidence="8">
    <location>
        <position position="281"/>
    </location>
    <ligand>
        <name>glyoxylate</name>
        <dbReference type="ChEBI" id="CHEBI:36655"/>
    </ligand>
</feature>
<dbReference type="GO" id="GO:0001561">
    <property type="term" value="P:fatty acid alpha-oxidation"/>
    <property type="evidence" value="ECO:0007669"/>
    <property type="project" value="TreeGrafter"/>
</dbReference>
<dbReference type="SUPFAM" id="SSF51395">
    <property type="entry name" value="FMN-linked oxidoreductases"/>
    <property type="match status" value="1"/>
</dbReference>
<dbReference type="OrthoDB" id="25826at2759"/>
<feature type="binding site" evidence="8">
    <location>
        <position position="279"/>
    </location>
    <ligand>
        <name>FMN</name>
        <dbReference type="ChEBI" id="CHEBI:58210"/>
    </ligand>
</feature>
<dbReference type="InterPro" id="IPR000262">
    <property type="entry name" value="FMN-dep_DH"/>
</dbReference>
<accession>A0A8I6S0R7</accession>
<keyword evidence="3" id="KW-0560">Oxidoreductase</keyword>
<dbReference type="GO" id="GO:0010181">
    <property type="term" value="F:FMN binding"/>
    <property type="evidence" value="ECO:0007669"/>
    <property type="project" value="InterPro"/>
</dbReference>
<evidence type="ECO:0000256" key="2">
    <source>
        <dbReference type="ARBA" id="ARBA00013087"/>
    </source>
</evidence>
<evidence type="ECO:0000256" key="8">
    <source>
        <dbReference type="PIRSR" id="PIRSR000138-2"/>
    </source>
</evidence>
<keyword evidence="11" id="KW-1185">Reference proteome</keyword>
<dbReference type="Proteomes" id="UP000494040">
    <property type="component" value="Unassembled WGS sequence"/>
</dbReference>
<dbReference type="PANTHER" id="PTHR10578:SF149">
    <property type="entry name" value="2-HYDROXYACID OXIDASE 2"/>
    <property type="match status" value="1"/>
</dbReference>
<dbReference type="PANTHER" id="PTHR10578">
    <property type="entry name" value="S -2-HYDROXY-ACID OXIDASE-RELATED"/>
    <property type="match status" value="1"/>
</dbReference>
<evidence type="ECO:0000259" key="9">
    <source>
        <dbReference type="PROSITE" id="PS51349"/>
    </source>
</evidence>
<feature type="binding site" evidence="8">
    <location>
        <position position="181"/>
    </location>
    <ligand>
        <name>FMN</name>
        <dbReference type="ChEBI" id="CHEBI:58210"/>
    </ligand>
</feature>
<dbReference type="AlphaFoldDB" id="A0A8I6S0R7"/>
<dbReference type="OMA" id="AGMSNTH"/>
<dbReference type="RefSeq" id="XP_014254281.1">
    <property type="nucleotide sequence ID" value="XM_014398795.2"/>
</dbReference>
<feature type="binding site" evidence="8">
    <location>
        <position position="284"/>
    </location>
    <ligand>
        <name>glyoxylate</name>
        <dbReference type="ChEBI" id="CHEBI:36655"/>
    </ligand>
</feature>
<feature type="binding site" evidence="8">
    <location>
        <begin position="335"/>
        <end position="336"/>
    </location>
    <ligand>
        <name>FMN</name>
        <dbReference type="ChEBI" id="CHEBI:58210"/>
    </ligand>
</feature>
<dbReference type="FunFam" id="3.20.20.70:FF:000056">
    <property type="entry name" value="hydroxyacid oxidase 2"/>
    <property type="match status" value="1"/>
</dbReference>
<feature type="active site" description="Proton acceptor" evidence="7">
    <location>
        <position position="281"/>
    </location>
</feature>
<comment type="similarity">
    <text evidence="4">Belongs to the FMN-dependent alpha-hydroxy acid dehydrogenase family.</text>
</comment>
<dbReference type="CDD" id="cd02809">
    <property type="entry name" value="alpha_hydroxyacid_oxid_FMN"/>
    <property type="match status" value="1"/>
</dbReference>
<keyword evidence="8" id="KW-0288">FMN</keyword>
<dbReference type="PROSITE" id="PS51349">
    <property type="entry name" value="FMN_HYDROXY_ACID_DH_2"/>
    <property type="match status" value="1"/>
</dbReference>
<evidence type="ECO:0000256" key="4">
    <source>
        <dbReference type="ARBA" id="ARBA00024042"/>
    </source>
</evidence>
<evidence type="ECO:0000256" key="5">
    <source>
        <dbReference type="ARBA" id="ARBA00029325"/>
    </source>
</evidence>
<evidence type="ECO:0000256" key="6">
    <source>
        <dbReference type="ARBA" id="ARBA00029327"/>
    </source>
</evidence>
<dbReference type="EC" id="1.1.3.15" evidence="2"/>
<name>A0A8I6S0R7_CIMLE</name>
<feature type="binding site" evidence="8">
    <location>
        <position position="190"/>
    </location>
    <ligand>
        <name>glyoxylate</name>
        <dbReference type="ChEBI" id="CHEBI:36655"/>
    </ligand>
</feature>
<dbReference type="CTD" id="3771779"/>
<keyword evidence="8" id="KW-0285">Flavoprotein</keyword>
<evidence type="ECO:0000313" key="10">
    <source>
        <dbReference type="EnsemblMetazoa" id="XP_014254281.1"/>
    </source>
</evidence>
<dbReference type="EnsemblMetazoa" id="XM_014398795.2">
    <property type="protein sequence ID" value="XP_014254281.1"/>
    <property type="gene ID" value="LOC106669369"/>
</dbReference>
<organism evidence="10 11">
    <name type="scientific">Cimex lectularius</name>
    <name type="common">Bed bug</name>
    <name type="synonym">Acanthia lectularia</name>
    <dbReference type="NCBI Taxonomy" id="79782"/>
    <lineage>
        <taxon>Eukaryota</taxon>
        <taxon>Metazoa</taxon>
        <taxon>Ecdysozoa</taxon>
        <taxon>Arthropoda</taxon>
        <taxon>Hexapoda</taxon>
        <taxon>Insecta</taxon>
        <taxon>Pterygota</taxon>
        <taxon>Neoptera</taxon>
        <taxon>Paraneoptera</taxon>
        <taxon>Hemiptera</taxon>
        <taxon>Heteroptera</taxon>
        <taxon>Panheteroptera</taxon>
        <taxon>Cimicomorpha</taxon>
        <taxon>Cimicidae</taxon>
        <taxon>Cimex</taxon>
    </lineage>
</organism>
<evidence type="ECO:0000256" key="7">
    <source>
        <dbReference type="PIRSR" id="PIRSR000138-1"/>
    </source>
</evidence>
<dbReference type="InterPro" id="IPR008259">
    <property type="entry name" value="FMN_hydac_DH_AS"/>
</dbReference>
<dbReference type="GeneID" id="106669369"/>
<evidence type="ECO:0000256" key="1">
    <source>
        <dbReference type="ARBA" id="ARBA00001917"/>
    </source>
</evidence>
<dbReference type="Gene3D" id="3.20.20.70">
    <property type="entry name" value="Aldolase class I"/>
    <property type="match status" value="1"/>
</dbReference>
<feature type="binding site" evidence="8">
    <location>
        <position position="49"/>
    </location>
    <ligand>
        <name>glyoxylate</name>
        <dbReference type="ChEBI" id="CHEBI:36655"/>
    </ligand>
</feature>
<feature type="binding site" evidence="8">
    <location>
        <begin position="102"/>
        <end position="104"/>
    </location>
    <ligand>
        <name>FMN</name>
        <dbReference type="ChEBI" id="CHEBI:58210"/>
    </ligand>
</feature>
<sequence length="390" mass="42614">MIPVRLIVSVRAALKELLSMSENALKNPCCIEDYEKIACNKLPKYATDYFRSGACGEYTLRLNKRAFERLRIRPRMLRDVSCRSTKTTILGSEVAIPIGVSPTAMQKMAHPQGECANARAVGKTGSVFILSTLSTTSIEDVEEGAPDTIKWFQLYIYKTRGITQSLVSRAEEAGFKALVLTVDASIFGKRYADVHNKFCLPSNLKLANFNNDSFSKMAESDSGSSLTDYVNSLFDDTLCWKDVEWLRSITKLPIVLKGILTAEDAKIATSIGVDAIMVSNHGARQLDTCPAAIEVLPEIVKAVNGQCEIYLDGGIRFGTDVFKALALGAKMVFIGRPAVWGLASDGENGVKAVLDILGNEFSQAMALSGCKTLDDIKKEMVVHESIFANL</sequence>
<feature type="binding site" evidence="8">
    <location>
        <position position="153"/>
    </location>
    <ligand>
        <name>FMN</name>
        <dbReference type="ChEBI" id="CHEBI:58210"/>
    </ligand>
</feature>
<feature type="domain" description="FMN hydroxy acid dehydrogenase" evidence="9">
    <location>
        <begin position="23"/>
        <end position="386"/>
    </location>
</feature>
<evidence type="ECO:0000313" key="11">
    <source>
        <dbReference type="Proteomes" id="UP000494040"/>
    </source>
</evidence>
<dbReference type="GO" id="GO:0003973">
    <property type="term" value="F:(S)-2-hydroxy-acid oxidase activity"/>
    <property type="evidence" value="ECO:0007669"/>
    <property type="project" value="UniProtKB-EC"/>
</dbReference>
<dbReference type="InterPro" id="IPR013785">
    <property type="entry name" value="Aldolase_TIM"/>
</dbReference>
<dbReference type="GO" id="GO:0005782">
    <property type="term" value="C:peroxisomal matrix"/>
    <property type="evidence" value="ECO:0007669"/>
    <property type="project" value="TreeGrafter"/>
</dbReference>
<evidence type="ECO:0000256" key="3">
    <source>
        <dbReference type="ARBA" id="ARBA00023002"/>
    </source>
</evidence>
<protein>
    <recommendedName>
        <fullName evidence="2">(S)-2-hydroxy-acid oxidase</fullName>
        <ecNumber evidence="2">1.1.3.15</ecNumber>
    </recommendedName>
</protein>
<comment type="catalytic activity">
    <reaction evidence="5">
        <text>a (2S)-2-hydroxycarboxylate + O2 = a 2-oxocarboxylate + H2O2</text>
        <dbReference type="Rhea" id="RHEA:16789"/>
        <dbReference type="ChEBI" id="CHEBI:15379"/>
        <dbReference type="ChEBI" id="CHEBI:16240"/>
        <dbReference type="ChEBI" id="CHEBI:35179"/>
        <dbReference type="ChEBI" id="CHEBI:58123"/>
        <dbReference type="EC" id="1.1.3.15"/>
    </reaction>
    <physiologicalReaction direction="left-to-right" evidence="5">
        <dbReference type="Rhea" id="RHEA:16790"/>
    </physiologicalReaction>
</comment>